<name>A0A540X854_9BACT</name>
<comment type="caution">
    <text evidence="2">The sequence shown here is derived from an EMBL/GenBank/DDBJ whole genome shotgun (WGS) entry which is preliminary data.</text>
</comment>
<dbReference type="RefSeq" id="WP_141641002.1">
    <property type="nucleotide sequence ID" value="NZ_VIFM01000008.1"/>
</dbReference>
<proteinExistence type="predicted"/>
<feature type="compositionally biased region" description="Gly residues" evidence="1">
    <location>
        <begin position="45"/>
        <end position="55"/>
    </location>
</feature>
<feature type="compositionally biased region" description="Acidic residues" evidence="1">
    <location>
        <begin position="27"/>
        <end position="40"/>
    </location>
</feature>
<dbReference type="AlphaFoldDB" id="A0A540X854"/>
<dbReference type="OrthoDB" id="5490714at2"/>
<accession>A0A540X854</accession>
<evidence type="ECO:0000313" key="2">
    <source>
        <dbReference type="EMBL" id="TQF17402.1"/>
    </source>
</evidence>
<organism evidence="2 3">
    <name type="scientific">Myxococcus llanfairpwllgwyngyllgogerychwyrndrobwllllantysiliogogogochensis</name>
    <dbReference type="NCBI Taxonomy" id="2590453"/>
    <lineage>
        <taxon>Bacteria</taxon>
        <taxon>Pseudomonadati</taxon>
        <taxon>Myxococcota</taxon>
        <taxon>Myxococcia</taxon>
        <taxon>Myxococcales</taxon>
        <taxon>Cystobacterineae</taxon>
        <taxon>Myxococcaceae</taxon>
        <taxon>Myxococcus</taxon>
    </lineage>
</organism>
<dbReference type="Proteomes" id="UP000315369">
    <property type="component" value="Unassembled WGS sequence"/>
</dbReference>
<evidence type="ECO:0000256" key="1">
    <source>
        <dbReference type="SAM" id="MobiDB-lite"/>
    </source>
</evidence>
<sequence>MTSPSPLVHLARCALLGTLLLLTACGDEEDPSPGDADDAGTDAGSDGGMDAGGDAGTDAGPPIEVPSIPAQTVTLGGQSYVAYQRAGDTFRIVCQAPCPIEEPYIFARYEGFRAVKDDLLSLTGVDVVPKMIPVDIHLASDSVCGSPGNRAGAAFMNTTPEGPGPGSNVCLWELEASHVQPPSVPRPLTVENALARENQVLVAHEYAHVVFFLRHELSHEWFVRAISYRVGGEARSLCDATNELFAPTAWNLCQQHGLDYPQLAESVRRIDTLWSSGQGVEVLYPGVPLATSMYQYHRILDGLAGEDTFTGLSDAGELRPNQCGDSARFTPAGGIVSMYGGRVRWELPSGAVASELQVEPGSWRSGMVVPSGWSTFAGAHNYSFMPGEQPLQKPVRLTVRYEPSLMPAGASEASLTLYWKPDTSFAQEVPGAQVDTVTHTVSGSVSRLGRYIVAPR</sequence>
<feature type="region of interest" description="Disordered" evidence="1">
    <location>
        <begin position="27"/>
        <end position="66"/>
    </location>
</feature>
<reference evidence="2 3" key="1">
    <citation type="submission" date="2019-06" db="EMBL/GenBank/DDBJ databases">
        <authorList>
            <person name="Livingstone P."/>
            <person name="Whitworth D."/>
        </authorList>
    </citation>
    <scope>NUCLEOTIDE SEQUENCE [LARGE SCALE GENOMIC DNA]</scope>
    <source>
        <strain evidence="2 3">AM401</strain>
    </source>
</reference>
<gene>
    <name evidence="2" type="ORF">FJV41_03710</name>
</gene>
<evidence type="ECO:0000313" key="3">
    <source>
        <dbReference type="Proteomes" id="UP000315369"/>
    </source>
</evidence>
<dbReference type="EMBL" id="VIFM01000008">
    <property type="protein sequence ID" value="TQF17402.1"/>
    <property type="molecule type" value="Genomic_DNA"/>
</dbReference>
<keyword evidence="3" id="KW-1185">Reference proteome</keyword>
<protein>
    <submittedName>
        <fullName evidence="2">Uncharacterized protein</fullName>
    </submittedName>
</protein>